<feature type="domain" description="Impact N-terminal" evidence="2">
    <location>
        <begin position="28"/>
        <end position="140"/>
    </location>
</feature>
<reference evidence="4" key="1">
    <citation type="journal article" date="2019" name="Int. J. Syst. Evol. Microbiol.">
        <title>The Global Catalogue of Microorganisms (GCM) 10K type strain sequencing project: providing services to taxonomists for standard genome sequencing and annotation.</title>
        <authorList>
            <consortium name="The Broad Institute Genomics Platform"/>
            <consortium name="The Broad Institute Genome Sequencing Center for Infectious Disease"/>
            <person name="Wu L."/>
            <person name="Ma J."/>
        </authorList>
    </citation>
    <scope>NUCLEOTIDE SEQUENCE [LARGE SCALE GENOMIC DNA]</scope>
    <source>
        <strain evidence="4">JCM 18514</strain>
    </source>
</reference>
<dbReference type="Gene3D" id="3.30.230.30">
    <property type="entry name" value="Impact, N-terminal domain"/>
    <property type="match status" value="1"/>
</dbReference>
<dbReference type="Pfam" id="PF01205">
    <property type="entry name" value="Impact_N"/>
    <property type="match status" value="1"/>
</dbReference>
<evidence type="ECO:0000256" key="1">
    <source>
        <dbReference type="ARBA" id="ARBA00007665"/>
    </source>
</evidence>
<keyword evidence="4" id="KW-1185">Reference proteome</keyword>
<dbReference type="Proteomes" id="UP001500200">
    <property type="component" value="Unassembled WGS sequence"/>
</dbReference>
<evidence type="ECO:0000313" key="4">
    <source>
        <dbReference type="Proteomes" id="UP001500200"/>
    </source>
</evidence>
<dbReference type="RefSeq" id="WP_345451974.1">
    <property type="nucleotide sequence ID" value="NZ_BAABKK010000030.1"/>
</dbReference>
<name>A0ABP9SQT8_9MICC</name>
<dbReference type="InterPro" id="IPR023582">
    <property type="entry name" value="Impact"/>
</dbReference>
<evidence type="ECO:0000313" key="3">
    <source>
        <dbReference type="EMBL" id="GAA5199579.1"/>
    </source>
</evidence>
<dbReference type="PANTHER" id="PTHR16301:SF20">
    <property type="entry name" value="IMPACT FAMILY MEMBER YIGZ"/>
    <property type="match status" value="1"/>
</dbReference>
<gene>
    <name evidence="3" type="ORF">GCM10023346_39700</name>
</gene>
<comment type="caution">
    <text evidence="3">The sequence shown here is derived from an EMBL/GenBank/DDBJ whole genome shotgun (WGS) entry which is preliminary data.</text>
</comment>
<dbReference type="InterPro" id="IPR020568">
    <property type="entry name" value="Ribosomal_Su5_D2-typ_SF"/>
</dbReference>
<proteinExistence type="inferred from homology"/>
<organism evidence="3 4">
    <name type="scientific">Arthrobacter gyeryongensis</name>
    <dbReference type="NCBI Taxonomy" id="1650592"/>
    <lineage>
        <taxon>Bacteria</taxon>
        <taxon>Bacillati</taxon>
        <taxon>Actinomycetota</taxon>
        <taxon>Actinomycetes</taxon>
        <taxon>Micrococcales</taxon>
        <taxon>Micrococcaceae</taxon>
        <taxon>Arthrobacter</taxon>
    </lineage>
</organism>
<dbReference type="InterPro" id="IPR036956">
    <property type="entry name" value="Impact_N_sf"/>
</dbReference>
<comment type="similarity">
    <text evidence="1">Belongs to the IMPACT family.</text>
</comment>
<sequence length="229" mass="24822">MAEQEESRATAYTTLALGDDFRHELEIRRSRFITVLRRASDEDSARALVAELRKEFHDARHHCSAFVLGPDRAIQRSNDDGEPSGTAGIPMLEALIKRETLPGLTDLSDVSAVVVRYFGGILLGAGGLVRAYSESISAALDSAPLVQRRRLRICDIPVPHHAAGRLENDLRSAGYVMAETSYEPTETILRVALPDDANAIADAGERLAAMTGGASGLQLRGTEWVDVQA</sequence>
<dbReference type="SUPFAM" id="SSF54211">
    <property type="entry name" value="Ribosomal protein S5 domain 2-like"/>
    <property type="match status" value="1"/>
</dbReference>
<dbReference type="EMBL" id="BAABKK010000030">
    <property type="protein sequence ID" value="GAA5199579.1"/>
    <property type="molecule type" value="Genomic_DNA"/>
</dbReference>
<accession>A0ABP9SQT8</accession>
<evidence type="ECO:0000259" key="2">
    <source>
        <dbReference type="Pfam" id="PF01205"/>
    </source>
</evidence>
<dbReference type="InterPro" id="IPR001498">
    <property type="entry name" value="Impact_N"/>
</dbReference>
<protein>
    <submittedName>
        <fullName evidence="3">YigZ family protein</fullName>
    </submittedName>
</protein>
<dbReference type="PANTHER" id="PTHR16301">
    <property type="entry name" value="IMPACT-RELATED"/>
    <property type="match status" value="1"/>
</dbReference>